<dbReference type="Gene3D" id="1.10.530.40">
    <property type="match status" value="1"/>
</dbReference>
<evidence type="ECO:0000256" key="3">
    <source>
        <dbReference type="ARBA" id="ARBA00022638"/>
    </source>
</evidence>
<comment type="catalytic activity">
    <reaction evidence="1 7">
        <text>Hydrolysis of (1-&gt;4)-beta-linkages between N-acetylmuramic acid and N-acetyl-D-glucosamine residues in a peptidoglycan and between N-acetyl-D-glucosamine residues in chitodextrins.</text>
        <dbReference type="EC" id="3.2.1.17"/>
    </reaction>
</comment>
<dbReference type="GO" id="GO:0009253">
    <property type="term" value="P:peptidoglycan catabolic process"/>
    <property type="evidence" value="ECO:0007669"/>
    <property type="project" value="InterPro"/>
</dbReference>
<evidence type="ECO:0000256" key="1">
    <source>
        <dbReference type="ARBA" id="ARBA00000632"/>
    </source>
</evidence>
<keyword evidence="3 7" id="KW-0081">Bacteriolytic enzyme</keyword>
<dbReference type="PANTHER" id="PTHR38107">
    <property type="match status" value="1"/>
</dbReference>
<dbReference type="InterPro" id="IPR051018">
    <property type="entry name" value="Bacteriophage_GH24"/>
</dbReference>
<dbReference type="InterPro" id="IPR002196">
    <property type="entry name" value="Glyco_hydro_24"/>
</dbReference>
<dbReference type="OrthoDB" id="5327667at2"/>
<dbReference type="EC" id="3.2.1.17" evidence="7"/>
<reference evidence="9 10" key="1">
    <citation type="submission" date="2019-12" db="EMBL/GenBank/DDBJ databases">
        <title>Genomic-based taxomic classification of the family Erythrobacteraceae.</title>
        <authorList>
            <person name="Xu L."/>
        </authorList>
    </citation>
    <scope>NUCLEOTIDE SEQUENCE [LARGE SCALE GENOMIC DNA]</scope>
    <source>
        <strain evidence="9 10">LMG 29519</strain>
    </source>
</reference>
<dbReference type="InterPro" id="IPR023347">
    <property type="entry name" value="Lysozyme_dom_sf"/>
</dbReference>
<keyword evidence="4 7" id="KW-0378">Hydrolase</keyword>
<organism evidence="9 10">
    <name type="scientific">Alteriqipengyuania halimionae</name>
    <dbReference type="NCBI Taxonomy" id="1926630"/>
    <lineage>
        <taxon>Bacteria</taxon>
        <taxon>Pseudomonadati</taxon>
        <taxon>Pseudomonadota</taxon>
        <taxon>Alphaproteobacteria</taxon>
        <taxon>Sphingomonadales</taxon>
        <taxon>Erythrobacteraceae</taxon>
        <taxon>Alteriqipengyuania</taxon>
    </lineage>
</organism>
<dbReference type="HAMAP" id="MF_04110">
    <property type="entry name" value="ENDOLYSIN_T4"/>
    <property type="match status" value="1"/>
</dbReference>
<dbReference type="SUPFAM" id="SSF53955">
    <property type="entry name" value="Lysozyme-like"/>
    <property type="match status" value="1"/>
</dbReference>
<evidence type="ECO:0000313" key="9">
    <source>
        <dbReference type="EMBL" id="MXP09836.1"/>
    </source>
</evidence>
<dbReference type="InterPro" id="IPR023346">
    <property type="entry name" value="Lysozyme-like_dom_sf"/>
</dbReference>
<dbReference type="EMBL" id="WTYR01000001">
    <property type="protein sequence ID" value="MXP09836.1"/>
    <property type="molecule type" value="Genomic_DNA"/>
</dbReference>
<name>A0A6I4U279_9SPHN</name>
<sequence>MPPQSSALIQGDAPPTSIERAFTKPVKSDPQRAKEKAAVQRLLDGIDIPEKSSSRLPSGKSRTKAQAANVVESLRERVEHRRELRRARRAVRKAFGVDTRPSARKRAALMMGLGAMTLGSVAATGSSRNVDRPAIVAPVLIDATTQRVHAMEISASEAFKQALIEEEGVRQTVYRDVAGYPTVGIGHLVLPEDGLRVGDTIAYDQVLDFLEGDLDKAEDAVRRLVGDLPLYQHEFDALLDLVYNVGEGNVSQHKSPRLNAAINAGDYESIADELHYHHAAGKKAKGLEIRSERRSSMFEQASYENPRDA</sequence>
<dbReference type="InterPro" id="IPR033907">
    <property type="entry name" value="Endolysin_autolysin"/>
</dbReference>
<gene>
    <name evidence="9" type="ORF">GRI68_06555</name>
</gene>
<evidence type="ECO:0000256" key="5">
    <source>
        <dbReference type="ARBA" id="ARBA00023200"/>
    </source>
</evidence>
<evidence type="ECO:0000256" key="4">
    <source>
        <dbReference type="ARBA" id="ARBA00022801"/>
    </source>
</evidence>
<dbReference type="Pfam" id="PF00959">
    <property type="entry name" value="Phage_lysozyme"/>
    <property type="match status" value="1"/>
</dbReference>
<keyword evidence="6 7" id="KW-0326">Glycosidase</keyword>
<keyword evidence="2 7" id="KW-0929">Antimicrobial</keyword>
<dbReference type="GO" id="GO:0003796">
    <property type="term" value="F:lysozyme activity"/>
    <property type="evidence" value="ECO:0007669"/>
    <property type="project" value="UniProtKB-EC"/>
</dbReference>
<dbReference type="GO" id="GO:0031640">
    <property type="term" value="P:killing of cells of another organism"/>
    <property type="evidence" value="ECO:0007669"/>
    <property type="project" value="UniProtKB-KW"/>
</dbReference>
<comment type="caution">
    <text evidence="9">The sequence shown here is derived from an EMBL/GenBank/DDBJ whole genome shotgun (WGS) entry which is preliminary data.</text>
</comment>
<proteinExistence type="inferred from homology"/>
<evidence type="ECO:0000256" key="6">
    <source>
        <dbReference type="ARBA" id="ARBA00023295"/>
    </source>
</evidence>
<dbReference type="GO" id="GO:0016998">
    <property type="term" value="P:cell wall macromolecule catabolic process"/>
    <property type="evidence" value="ECO:0007669"/>
    <property type="project" value="InterPro"/>
</dbReference>
<comment type="similarity">
    <text evidence="7">Belongs to the glycosyl hydrolase 24 family.</text>
</comment>
<dbReference type="CDD" id="cd00737">
    <property type="entry name" value="lyz_endolysin_autolysin"/>
    <property type="match status" value="1"/>
</dbReference>
<accession>A0A6I4U279</accession>
<keyword evidence="10" id="KW-1185">Reference proteome</keyword>
<dbReference type="GO" id="GO:0042742">
    <property type="term" value="P:defense response to bacterium"/>
    <property type="evidence" value="ECO:0007669"/>
    <property type="project" value="UniProtKB-KW"/>
</dbReference>
<evidence type="ECO:0000313" key="10">
    <source>
        <dbReference type="Proteomes" id="UP000429229"/>
    </source>
</evidence>
<dbReference type="InterPro" id="IPR034690">
    <property type="entry name" value="Endolysin_T4_type"/>
</dbReference>
<dbReference type="Proteomes" id="UP000429229">
    <property type="component" value="Unassembled WGS sequence"/>
</dbReference>
<dbReference type="PANTHER" id="PTHR38107:SF3">
    <property type="entry name" value="LYSOZYME RRRD-RELATED"/>
    <property type="match status" value="1"/>
</dbReference>
<evidence type="ECO:0000256" key="7">
    <source>
        <dbReference type="RuleBase" id="RU003788"/>
    </source>
</evidence>
<feature type="compositionally biased region" description="Basic and acidic residues" evidence="8">
    <location>
        <begin position="26"/>
        <end position="38"/>
    </location>
</feature>
<evidence type="ECO:0000256" key="8">
    <source>
        <dbReference type="SAM" id="MobiDB-lite"/>
    </source>
</evidence>
<evidence type="ECO:0000256" key="2">
    <source>
        <dbReference type="ARBA" id="ARBA00022529"/>
    </source>
</evidence>
<dbReference type="AlphaFoldDB" id="A0A6I4U279"/>
<feature type="region of interest" description="Disordered" evidence="8">
    <location>
        <begin position="1"/>
        <end position="65"/>
    </location>
</feature>
<protein>
    <recommendedName>
        <fullName evidence="7">Lysozyme</fullName>
        <ecNumber evidence="7">3.2.1.17</ecNumber>
    </recommendedName>
</protein>
<keyword evidence="5" id="KW-1035">Host cytoplasm</keyword>